<evidence type="ECO:0000313" key="5">
    <source>
        <dbReference type="Proteomes" id="UP000033607"/>
    </source>
</evidence>
<dbReference type="PANTHER" id="PTHR45663">
    <property type="entry name" value="GEO12009P1"/>
    <property type="match status" value="1"/>
</dbReference>
<dbReference type="Pfam" id="PF00085">
    <property type="entry name" value="Thioredoxin"/>
    <property type="match status" value="1"/>
</dbReference>
<dbReference type="RefSeq" id="WP_046280368.1">
    <property type="nucleotide sequence ID" value="NZ_LATL02000241.1"/>
</dbReference>
<evidence type="ECO:0000313" key="4">
    <source>
        <dbReference type="EMBL" id="KKD36372.1"/>
    </source>
</evidence>
<keyword evidence="2" id="KW-0676">Redox-active center</keyword>
<dbReference type="PROSITE" id="PS51352">
    <property type="entry name" value="THIOREDOXIN_2"/>
    <property type="match status" value="1"/>
</dbReference>
<accession>A0A0F5YCL1</accession>
<dbReference type="PANTHER" id="PTHR45663:SF11">
    <property type="entry name" value="GEO12009P1"/>
    <property type="match status" value="1"/>
</dbReference>
<comment type="caution">
    <text evidence="4">The sequence shown here is derived from an EMBL/GenBank/DDBJ whole genome shotgun (WGS) entry which is preliminary data.</text>
</comment>
<sequence length="127" mass="14788">MLLSIREQNFAKEVLGASVPVLVHFWAPWCGLCRLIVPQLHQFQANWQDQVKVVGVNADQSLKLASTYRLQTLPTLILFDNGRELNRLEQFHGREDLRRTLDEFMQNYQNRCRSLSLSTPEYLTLEA</sequence>
<evidence type="ECO:0000256" key="1">
    <source>
        <dbReference type="ARBA" id="ARBA00008987"/>
    </source>
</evidence>
<name>A0A0F5YCL1_9CYAN</name>
<dbReference type="GO" id="GO:0045454">
    <property type="term" value="P:cell redox homeostasis"/>
    <property type="evidence" value="ECO:0007669"/>
    <property type="project" value="TreeGrafter"/>
</dbReference>
<proteinExistence type="inferred from homology"/>
<dbReference type="PATRIC" id="fig|1637645.4.peg.4783"/>
<dbReference type="Gene3D" id="3.40.30.10">
    <property type="entry name" value="Glutaredoxin"/>
    <property type="match status" value="1"/>
</dbReference>
<dbReference type="EMBL" id="LATL02000241">
    <property type="protein sequence ID" value="KKD36372.1"/>
    <property type="molecule type" value="Genomic_DNA"/>
</dbReference>
<comment type="similarity">
    <text evidence="1">Belongs to the thioredoxin family.</text>
</comment>
<dbReference type="OrthoDB" id="530955at2"/>
<dbReference type="AlphaFoldDB" id="A0A0F5YCL1"/>
<evidence type="ECO:0000256" key="2">
    <source>
        <dbReference type="ARBA" id="ARBA00023284"/>
    </source>
</evidence>
<dbReference type="CDD" id="cd02947">
    <property type="entry name" value="TRX_family"/>
    <property type="match status" value="1"/>
</dbReference>
<dbReference type="SUPFAM" id="SSF52833">
    <property type="entry name" value="Thioredoxin-like"/>
    <property type="match status" value="1"/>
</dbReference>
<gene>
    <name evidence="4" type="ORF">WN50_20110</name>
</gene>
<dbReference type="Proteomes" id="UP000033607">
    <property type="component" value="Unassembled WGS sequence"/>
</dbReference>
<feature type="domain" description="Thioredoxin" evidence="3">
    <location>
        <begin position="1"/>
        <end position="106"/>
    </location>
</feature>
<protein>
    <submittedName>
        <fullName evidence="4">Thioredoxin</fullName>
    </submittedName>
</protein>
<dbReference type="GO" id="GO:0015035">
    <property type="term" value="F:protein-disulfide reductase activity"/>
    <property type="evidence" value="ECO:0007669"/>
    <property type="project" value="TreeGrafter"/>
</dbReference>
<dbReference type="GO" id="GO:0005829">
    <property type="term" value="C:cytosol"/>
    <property type="evidence" value="ECO:0007669"/>
    <property type="project" value="TreeGrafter"/>
</dbReference>
<evidence type="ECO:0000259" key="3">
    <source>
        <dbReference type="PROSITE" id="PS51352"/>
    </source>
</evidence>
<dbReference type="PRINTS" id="PR00421">
    <property type="entry name" value="THIOREDOXIN"/>
</dbReference>
<organism evidence="4 5">
    <name type="scientific">Limnoraphis robusta CS-951</name>
    <dbReference type="NCBI Taxonomy" id="1637645"/>
    <lineage>
        <taxon>Bacteria</taxon>
        <taxon>Bacillati</taxon>
        <taxon>Cyanobacteriota</taxon>
        <taxon>Cyanophyceae</taxon>
        <taxon>Oscillatoriophycideae</taxon>
        <taxon>Oscillatoriales</taxon>
        <taxon>Sirenicapillariaceae</taxon>
        <taxon>Limnoraphis</taxon>
    </lineage>
</organism>
<dbReference type="InterPro" id="IPR013766">
    <property type="entry name" value="Thioredoxin_domain"/>
</dbReference>
<reference evidence="4 5" key="1">
    <citation type="submission" date="2015-06" db="EMBL/GenBank/DDBJ databases">
        <title>Draft genome assembly of filamentous brackish cyanobacterium Limnoraphis robusta strain CS-951.</title>
        <authorList>
            <person name="Willis A."/>
            <person name="Parks M."/>
            <person name="Burford M.A."/>
        </authorList>
    </citation>
    <scope>NUCLEOTIDE SEQUENCE [LARGE SCALE GENOMIC DNA]</scope>
    <source>
        <strain evidence="4 5">CS-951</strain>
    </source>
</reference>
<dbReference type="InterPro" id="IPR036249">
    <property type="entry name" value="Thioredoxin-like_sf"/>
</dbReference>